<comment type="caution">
    <text evidence="1">The sequence shown here is derived from an EMBL/GenBank/DDBJ whole genome shotgun (WGS) entry which is preliminary data.</text>
</comment>
<accession>A0A6L2MQC4</accession>
<gene>
    <name evidence="1" type="ORF">Tci_046542</name>
</gene>
<name>A0A6L2MQC4_TANCI</name>
<dbReference type="EMBL" id="BKCJ010006909">
    <property type="protein sequence ID" value="GEU74564.1"/>
    <property type="molecule type" value="Genomic_DNA"/>
</dbReference>
<dbReference type="AlphaFoldDB" id="A0A6L2MQC4"/>
<evidence type="ECO:0000313" key="1">
    <source>
        <dbReference type="EMBL" id="GEU74564.1"/>
    </source>
</evidence>
<reference evidence="1" key="1">
    <citation type="journal article" date="2019" name="Sci. Rep.">
        <title>Draft genome of Tanacetum cinerariifolium, the natural source of mosquito coil.</title>
        <authorList>
            <person name="Yamashiro T."/>
            <person name="Shiraishi A."/>
            <person name="Satake H."/>
            <person name="Nakayama K."/>
        </authorList>
    </citation>
    <scope>NUCLEOTIDE SEQUENCE</scope>
</reference>
<protein>
    <submittedName>
        <fullName evidence="1">Uncharacterized protein</fullName>
    </submittedName>
</protein>
<sequence length="484" mass="55079">MASMNTRLNIEKLDRNIVQKHGGSKQVGFKQLGYKQVGFKQLGVKQVGFKQLGYKQVGFKQLGVKQVGFKQLGSSVKTRVHGVQVDKCVWFEVELQGAQGNREAEVFQVSNDDAAVAQRWLEDKQLEEKTNTDCLVKEQEKENLVIKVGANIMVIGVPSQEGAEGGPRFEVSALDEDAEYRLCLSVIPKNHPNPNPTPQQPALRPIDVENYDASPNIILISSDDDEDEEDFVAPHPNLYYIIKSLAPFLENWKLSYLGFHIEVLVSYLKISYHRFMRFLENKQEEGEFMRNSIDNGPYKRKEIPNPNNAQATIPEPVNKMSKPDKDQYFADIKLLSGFLVIFVHLSTIHTSKHRLEIRFHVEKRLEFLRGVGRKDLGKELANESGLKFILRFDSSFVEFVLPDSEEFMNVFVRIGFGSIIKLVSCDESQVVTFNSKFVCGFRMCDCETESRSDNMVGSPHGFVIYRIEVLKGNEKVMEVIDVKN</sequence>
<organism evidence="1">
    <name type="scientific">Tanacetum cinerariifolium</name>
    <name type="common">Dalmatian daisy</name>
    <name type="synonym">Chrysanthemum cinerariifolium</name>
    <dbReference type="NCBI Taxonomy" id="118510"/>
    <lineage>
        <taxon>Eukaryota</taxon>
        <taxon>Viridiplantae</taxon>
        <taxon>Streptophyta</taxon>
        <taxon>Embryophyta</taxon>
        <taxon>Tracheophyta</taxon>
        <taxon>Spermatophyta</taxon>
        <taxon>Magnoliopsida</taxon>
        <taxon>eudicotyledons</taxon>
        <taxon>Gunneridae</taxon>
        <taxon>Pentapetalae</taxon>
        <taxon>asterids</taxon>
        <taxon>campanulids</taxon>
        <taxon>Asterales</taxon>
        <taxon>Asteraceae</taxon>
        <taxon>Asteroideae</taxon>
        <taxon>Anthemideae</taxon>
        <taxon>Anthemidinae</taxon>
        <taxon>Tanacetum</taxon>
    </lineage>
</organism>
<proteinExistence type="predicted"/>